<name>A0A252CFD6_9LACT</name>
<dbReference type="EMBL" id="MUIZ01000001">
    <property type="protein sequence ID" value="OUK05248.1"/>
    <property type="molecule type" value="Genomic_DNA"/>
</dbReference>
<accession>A0A252CFD6</accession>
<sequence>MSLQTKEEFYFGTEKILLENPVLFVNEHPSIKEGLNKLYRNFFEGMAQLSREYFNFENDFSAYKNIVRISLKEKAYVIAKETGVAYTTIHTLKRHEELDHCKFETFERVYLKSKSLINIEFTNDIINKSNEELKLLLMEYHSELSDLEVTNLRNWELKSLQQLKKAESLFLGLVTNLDVPKKKVEEFLNSNIKPEVLKETGLSYNSRYELVKGKRKIVKLKLETFEALYLLSRKGTL</sequence>
<dbReference type="RefSeq" id="WP_086582026.1">
    <property type="nucleotide sequence ID" value="NZ_MUIZ01000001.1"/>
</dbReference>
<comment type="caution">
    <text evidence="1">The sequence shown here is derived from an EMBL/GenBank/DDBJ whole genome shotgun (WGS) entry which is preliminary data.</text>
</comment>
<evidence type="ECO:0000313" key="1">
    <source>
        <dbReference type="EMBL" id="OUK05248.1"/>
    </source>
</evidence>
<proteinExistence type="predicted"/>
<protein>
    <submittedName>
        <fullName evidence="1">Uncharacterized protein</fullName>
    </submittedName>
</protein>
<gene>
    <name evidence="1" type="ORF">BZZ03_00590</name>
</gene>
<dbReference type="AlphaFoldDB" id="A0A252CFD6"/>
<dbReference type="Proteomes" id="UP000194606">
    <property type="component" value="Unassembled WGS sequence"/>
</dbReference>
<evidence type="ECO:0000313" key="2">
    <source>
        <dbReference type="Proteomes" id="UP000194606"/>
    </source>
</evidence>
<organism evidence="1 2">
    <name type="scientific">Lactococcus petauri</name>
    <dbReference type="NCBI Taxonomy" id="1940789"/>
    <lineage>
        <taxon>Bacteria</taxon>
        <taxon>Bacillati</taxon>
        <taxon>Bacillota</taxon>
        <taxon>Bacilli</taxon>
        <taxon>Lactobacillales</taxon>
        <taxon>Streptococcaceae</taxon>
        <taxon>Lactococcus</taxon>
    </lineage>
</organism>
<reference evidence="1 2" key="1">
    <citation type="submission" date="2017-02" db="EMBL/GenBank/DDBJ databases">
        <authorList>
            <person name="Peterson S.W."/>
        </authorList>
    </citation>
    <scope>NUCLEOTIDE SEQUENCE [LARGE SCALE GENOMIC DNA]</scope>
    <source>
        <strain evidence="1">159469</strain>
    </source>
</reference>